<feature type="chain" id="PRO_5029861981" description="Transketolase N-terminal domain-containing protein" evidence="1">
    <location>
        <begin position="19"/>
        <end position="287"/>
    </location>
</feature>
<sequence length="287" mass="32050">MGKCVCVFLCMWLFPLHAGPLGQGIANAVGRIGSCRETLGSCSHPGHWGLGKLIAFYDDNRISIDGDTEIAFTERIDKRFEGLGWHVIWSRMGTLAMMKFVPLLRKQRQTRKVLMVVHWVPSKWMLLGKNLDGHLSLSMYLKMLKSKEDAALEAEWDAKFVEYEKKYRVETVDLNLIITGELPAGWEKALSLLNSVKHNFRLMIFVCNIQAYTLESPTVATQNLPQQNLNVLVKVLPGLLGGSDTPKECNVRFGVREHGMGAICDGIALHSPGLIPYCATFLSSLTT</sequence>
<dbReference type="PANTHER" id="PTHR43522">
    <property type="entry name" value="TRANSKETOLASE"/>
    <property type="match status" value="1"/>
</dbReference>
<gene>
    <name evidence="3" type="ORF">Godav_002841</name>
</gene>
<dbReference type="PANTHER" id="PTHR43522:SF2">
    <property type="entry name" value="TRANSKETOLASE 1-RELATED"/>
    <property type="match status" value="1"/>
</dbReference>
<accession>A0A7J8SXG4</accession>
<proteinExistence type="predicted"/>
<dbReference type="InterPro" id="IPR005474">
    <property type="entry name" value="Transketolase_N"/>
</dbReference>
<evidence type="ECO:0000259" key="2">
    <source>
        <dbReference type="Pfam" id="PF00456"/>
    </source>
</evidence>
<dbReference type="Pfam" id="PF00456">
    <property type="entry name" value="Transketolase_N"/>
    <property type="match status" value="1"/>
</dbReference>
<dbReference type="AlphaFoldDB" id="A0A7J8SXG4"/>
<evidence type="ECO:0000256" key="1">
    <source>
        <dbReference type="SAM" id="SignalP"/>
    </source>
</evidence>
<evidence type="ECO:0000313" key="3">
    <source>
        <dbReference type="EMBL" id="MBA0630779.1"/>
    </source>
</evidence>
<organism evidence="3 4">
    <name type="scientific">Gossypium davidsonii</name>
    <name type="common">Davidson's cotton</name>
    <name type="synonym">Gossypium klotzschianum subsp. davidsonii</name>
    <dbReference type="NCBI Taxonomy" id="34287"/>
    <lineage>
        <taxon>Eukaryota</taxon>
        <taxon>Viridiplantae</taxon>
        <taxon>Streptophyta</taxon>
        <taxon>Embryophyta</taxon>
        <taxon>Tracheophyta</taxon>
        <taxon>Spermatophyta</taxon>
        <taxon>Magnoliopsida</taxon>
        <taxon>eudicotyledons</taxon>
        <taxon>Gunneridae</taxon>
        <taxon>Pentapetalae</taxon>
        <taxon>rosids</taxon>
        <taxon>malvids</taxon>
        <taxon>Malvales</taxon>
        <taxon>Malvaceae</taxon>
        <taxon>Malvoideae</taxon>
        <taxon>Gossypium</taxon>
    </lineage>
</organism>
<feature type="domain" description="Transketolase N-terminal" evidence="2">
    <location>
        <begin position="41"/>
        <end position="92"/>
    </location>
</feature>
<reference evidence="3 4" key="1">
    <citation type="journal article" date="2019" name="Genome Biol. Evol.">
        <title>Insights into the evolution of the New World diploid cottons (Gossypium, subgenus Houzingenia) based on genome sequencing.</title>
        <authorList>
            <person name="Grover C.E."/>
            <person name="Arick M.A. 2nd"/>
            <person name="Thrash A."/>
            <person name="Conover J.L."/>
            <person name="Sanders W.S."/>
            <person name="Peterson D.G."/>
            <person name="Frelichowski J.E."/>
            <person name="Scheffler J.A."/>
            <person name="Scheffler B.E."/>
            <person name="Wendel J.F."/>
        </authorList>
    </citation>
    <scope>NUCLEOTIDE SEQUENCE [LARGE SCALE GENOMIC DNA]</scope>
    <source>
        <strain evidence="3">27</strain>
        <tissue evidence="3">Leaf</tissue>
    </source>
</reference>
<dbReference type="Gene3D" id="3.40.50.970">
    <property type="match status" value="2"/>
</dbReference>
<dbReference type="GO" id="GO:0006098">
    <property type="term" value="P:pentose-phosphate shunt"/>
    <property type="evidence" value="ECO:0007669"/>
    <property type="project" value="TreeGrafter"/>
</dbReference>
<dbReference type="GO" id="GO:0005829">
    <property type="term" value="C:cytosol"/>
    <property type="evidence" value="ECO:0007669"/>
    <property type="project" value="TreeGrafter"/>
</dbReference>
<name>A0A7J8SXG4_GOSDV</name>
<protein>
    <recommendedName>
        <fullName evidence="2">Transketolase N-terminal domain-containing protein</fullName>
    </recommendedName>
</protein>
<keyword evidence="4" id="KW-1185">Reference proteome</keyword>
<comment type="caution">
    <text evidence="3">The sequence shown here is derived from an EMBL/GenBank/DDBJ whole genome shotgun (WGS) entry which is preliminary data.</text>
</comment>
<dbReference type="EMBL" id="JABFAC010000012">
    <property type="protein sequence ID" value="MBA0630779.1"/>
    <property type="molecule type" value="Genomic_DNA"/>
</dbReference>
<evidence type="ECO:0000313" key="4">
    <source>
        <dbReference type="Proteomes" id="UP000593561"/>
    </source>
</evidence>
<dbReference type="SUPFAM" id="SSF52518">
    <property type="entry name" value="Thiamin diphosphate-binding fold (THDP-binding)"/>
    <property type="match status" value="2"/>
</dbReference>
<dbReference type="InterPro" id="IPR029061">
    <property type="entry name" value="THDP-binding"/>
</dbReference>
<keyword evidence="1" id="KW-0732">Signal</keyword>
<dbReference type="GO" id="GO:0004802">
    <property type="term" value="F:transketolase activity"/>
    <property type="evidence" value="ECO:0007669"/>
    <property type="project" value="TreeGrafter"/>
</dbReference>
<feature type="signal peptide" evidence="1">
    <location>
        <begin position="1"/>
        <end position="18"/>
    </location>
</feature>
<dbReference type="InterPro" id="IPR033247">
    <property type="entry name" value="Transketolase_fam"/>
</dbReference>
<dbReference type="Proteomes" id="UP000593561">
    <property type="component" value="Unassembled WGS sequence"/>
</dbReference>